<keyword evidence="2" id="KW-1133">Transmembrane helix</keyword>
<feature type="transmembrane region" description="Helical" evidence="2">
    <location>
        <begin position="101"/>
        <end position="125"/>
    </location>
</feature>
<evidence type="ECO:0000256" key="1">
    <source>
        <dbReference type="SAM" id="MobiDB-lite"/>
    </source>
</evidence>
<feature type="transmembrane region" description="Helical" evidence="2">
    <location>
        <begin position="51"/>
        <end position="74"/>
    </location>
</feature>
<gene>
    <name evidence="3" type="ORF">SAMN02910344_01850</name>
</gene>
<dbReference type="EMBL" id="FOXF01000042">
    <property type="protein sequence ID" value="SFP60606.1"/>
    <property type="molecule type" value="Genomic_DNA"/>
</dbReference>
<dbReference type="RefSeq" id="WP_093143065.1">
    <property type="nucleotide sequence ID" value="NZ_FOXF01000042.1"/>
</dbReference>
<accession>A0A662ZJ04</accession>
<evidence type="ECO:0000313" key="3">
    <source>
        <dbReference type="EMBL" id="SFP60606.1"/>
    </source>
</evidence>
<protein>
    <submittedName>
        <fullName evidence="3">Uncharacterized protein</fullName>
    </submittedName>
</protein>
<evidence type="ECO:0000256" key="2">
    <source>
        <dbReference type="SAM" id="Phobius"/>
    </source>
</evidence>
<feature type="transmembrane region" description="Helical" evidence="2">
    <location>
        <begin position="132"/>
        <end position="155"/>
    </location>
</feature>
<keyword evidence="4" id="KW-1185">Reference proteome</keyword>
<keyword evidence="2" id="KW-0472">Membrane</keyword>
<reference evidence="3 4" key="1">
    <citation type="submission" date="2016-10" db="EMBL/GenBank/DDBJ databases">
        <authorList>
            <person name="Varghese N."/>
            <person name="Submissions S."/>
        </authorList>
    </citation>
    <scope>NUCLEOTIDE SEQUENCE [LARGE SCALE GENOMIC DNA]</scope>
    <source>
        <strain evidence="3 4">DSM 1361</strain>
    </source>
</reference>
<evidence type="ECO:0000313" key="4">
    <source>
        <dbReference type="Proteomes" id="UP000243745"/>
    </source>
</evidence>
<proteinExistence type="predicted"/>
<dbReference type="Proteomes" id="UP000243745">
    <property type="component" value="Unassembled WGS sequence"/>
</dbReference>
<feature type="region of interest" description="Disordered" evidence="1">
    <location>
        <begin position="1"/>
        <end position="21"/>
    </location>
</feature>
<sequence>MESENKSGLPEPLPDEENSEVNGGICEIKEGDHDGYDDDIPPDEKAQLLMLLVRVPLLLLAVWLILQIFPILFIPNESGISNKPGESCGAICFFSDTFYGFAVPVVKCIALLILGAVLIPIFLWCVTGNKDILLIVLLVGILILPLIVIFMLLVFL</sequence>
<name>A0A662ZJ04_9GAMM</name>
<dbReference type="AlphaFoldDB" id="A0A662ZJ04"/>
<organism evidence="3 4">
    <name type="scientific">Ruminobacter amylophilus</name>
    <dbReference type="NCBI Taxonomy" id="867"/>
    <lineage>
        <taxon>Bacteria</taxon>
        <taxon>Pseudomonadati</taxon>
        <taxon>Pseudomonadota</taxon>
        <taxon>Gammaproteobacteria</taxon>
        <taxon>Aeromonadales</taxon>
        <taxon>Succinivibrionaceae</taxon>
        <taxon>Ruminobacter</taxon>
    </lineage>
</organism>
<keyword evidence="2" id="KW-0812">Transmembrane</keyword>